<gene>
    <name evidence="2" type="ORF">ALQ30_200207</name>
</gene>
<reference evidence="2 3" key="1">
    <citation type="submission" date="2018-08" db="EMBL/GenBank/DDBJ databases">
        <title>Recombination of ecologically and evolutionarily significant loci maintains genetic cohesion in the Pseudomonas syringae species complex.</title>
        <authorList>
            <person name="Dillon M."/>
            <person name="Thakur S."/>
            <person name="Almeida R.N.D."/>
            <person name="Weir B.S."/>
            <person name="Guttman D.S."/>
        </authorList>
    </citation>
    <scope>NUCLEOTIDE SEQUENCE [LARGE SCALE GENOMIC DNA]</scope>
    <source>
        <strain evidence="2 3">ICMP 3706</strain>
    </source>
</reference>
<evidence type="ECO:0000313" key="2">
    <source>
        <dbReference type="EMBL" id="RMO96878.1"/>
    </source>
</evidence>
<dbReference type="AlphaFoldDB" id="A0A3M3ZQM2"/>
<dbReference type="Pfam" id="PF13410">
    <property type="entry name" value="GST_C_2"/>
    <property type="match status" value="1"/>
</dbReference>
<sequence length="102" mass="11697">MRVFESGSILLYLAEQFSSFLPADLAGRTETLNWLFWQMGAAPYLGGGFGHFYAYAPEKLEYPINRFAMEAKRQLDVLDRRLAQHRYLAGDTYTIADIAVWP</sequence>
<dbReference type="EMBL" id="RBQE01000569">
    <property type="protein sequence ID" value="RMO96878.1"/>
    <property type="molecule type" value="Genomic_DNA"/>
</dbReference>
<dbReference type="Gene3D" id="1.20.1050.10">
    <property type="match status" value="1"/>
</dbReference>
<evidence type="ECO:0000259" key="1">
    <source>
        <dbReference type="PROSITE" id="PS50405"/>
    </source>
</evidence>
<organism evidence="2 3">
    <name type="scientific">Pseudomonas syringae pv. persicae</name>
    <dbReference type="NCBI Taxonomy" id="237306"/>
    <lineage>
        <taxon>Bacteria</taxon>
        <taxon>Pseudomonadati</taxon>
        <taxon>Pseudomonadota</taxon>
        <taxon>Gammaproteobacteria</taxon>
        <taxon>Pseudomonadales</taxon>
        <taxon>Pseudomonadaceae</taxon>
        <taxon>Pseudomonas</taxon>
    </lineage>
</organism>
<dbReference type="InterPro" id="IPR036282">
    <property type="entry name" value="Glutathione-S-Trfase_C_sf"/>
</dbReference>
<dbReference type="PANTHER" id="PTHR44051">
    <property type="entry name" value="GLUTATHIONE S-TRANSFERASE-RELATED"/>
    <property type="match status" value="1"/>
</dbReference>
<evidence type="ECO:0000313" key="3">
    <source>
        <dbReference type="Proteomes" id="UP000281604"/>
    </source>
</evidence>
<accession>A0A3M3ZQM2</accession>
<dbReference type="PANTHER" id="PTHR44051:SF22">
    <property type="entry name" value="DISULFIDE-BOND OXIDOREDUCTASE YGHU"/>
    <property type="match status" value="1"/>
</dbReference>
<feature type="domain" description="GST C-terminal" evidence="1">
    <location>
        <begin position="24"/>
        <end position="102"/>
    </location>
</feature>
<dbReference type="Proteomes" id="UP000281604">
    <property type="component" value="Unassembled WGS sequence"/>
</dbReference>
<proteinExistence type="predicted"/>
<dbReference type="PROSITE" id="PS50405">
    <property type="entry name" value="GST_CTER"/>
    <property type="match status" value="1"/>
</dbReference>
<name>A0A3M3ZQM2_9PSED</name>
<dbReference type="SUPFAM" id="SSF47616">
    <property type="entry name" value="GST C-terminal domain-like"/>
    <property type="match status" value="1"/>
</dbReference>
<comment type="caution">
    <text evidence="2">The sequence shown here is derived from an EMBL/GenBank/DDBJ whole genome shotgun (WGS) entry which is preliminary data.</text>
</comment>
<protein>
    <recommendedName>
        <fullName evidence="1">GST C-terminal domain-containing protein</fullName>
    </recommendedName>
</protein>
<dbReference type="InterPro" id="IPR010987">
    <property type="entry name" value="Glutathione-S-Trfase_C-like"/>
</dbReference>